<evidence type="ECO:0000256" key="12">
    <source>
        <dbReference type="SAM" id="MobiDB-lite"/>
    </source>
</evidence>
<dbReference type="InterPro" id="IPR053820">
    <property type="entry name" value="MSL3_chromo-like"/>
</dbReference>
<evidence type="ECO:0000256" key="1">
    <source>
        <dbReference type="ARBA" id="ARBA00004123"/>
    </source>
</evidence>
<dbReference type="InterPro" id="IPR038217">
    <property type="entry name" value="MRG_C_sf"/>
</dbReference>
<protein>
    <recommendedName>
        <fullName evidence="11">Mortality factor 4-like protein 1</fullName>
    </recommendedName>
</protein>
<keyword evidence="4" id="KW-0156">Chromatin regulator</keyword>
<evidence type="ECO:0000256" key="7">
    <source>
        <dbReference type="ARBA" id="ARBA00023163"/>
    </source>
</evidence>
<dbReference type="eggNOG" id="KOG3001">
    <property type="taxonomic scope" value="Eukaryota"/>
</dbReference>
<reference evidence="14" key="3">
    <citation type="submission" date="2025-09" db="UniProtKB">
        <authorList>
            <consortium name="Ensembl"/>
        </authorList>
    </citation>
    <scope>IDENTIFICATION</scope>
</reference>
<dbReference type="GO" id="GO:0006355">
    <property type="term" value="P:regulation of DNA-templated transcription"/>
    <property type="evidence" value="ECO:0007669"/>
    <property type="project" value="InterPro"/>
</dbReference>
<dbReference type="GO" id="GO:0006325">
    <property type="term" value="P:chromatin organization"/>
    <property type="evidence" value="ECO:0007669"/>
    <property type="project" value="UniProtKB-KW"/>
</dbReference>
<evidence type="ECO:0000256" key="11">
    <source>
        <dbReference type="ARBA" id="ARBA00071326"/>
    </source>
</evidence>
<dbReference type="PIRSF" id="PIRSF038133">
    <property type="entry name" value="HAT_Nua4_EAF3/MRG15"/>
    <property type="match status" value="1"/>
</dbReference>
<keyword evidence="5" id="KW-0007">Acetylation</keyword>
<keyword evidence="8" id="KW-0233">DNA recombination</keyword>
<dbReference type="Pfam" id="PF22732">
    <property type="entry name" value="MSL3_chromo-like"/>
    <property type="match status" value="1"/>
</dbReference>
<evidence type="ECO:0000256" key="9">
    <source>
        <dbReference type="ARBA" id="ARBA00023204"/>
    </source>
</evidence>
<organism evidence="14 15">
    <name type="scientific">Monodelphis domestica</name>
    <name type="common">Gray short-tailed opossum</name>
    <dbReference type="NCBI Taxonomy" id="13616"/>
    <lineage>
        <taxon>Eukaryota</taxon>
        <taxon>Metazoa</taxon>
        <taxon>Chordata</taxon>
        <taxon>Craniata</taxon>
        <taxon>Vertebrata</taxon>
        <taxon>Euteleostomi</taxon>
        <taxon>Mammalia</taxon>
        <taxon>Metatheria</taxon>
        <taxon>Didelphimorphia</taxon>
        <taxon>Didelphidae</taxon>
        <taxon>Monodelphis</taxon>
    </lineage>
</organism>
<dbReference type="OMA" id="HKFFDIE"/>
<feature type="region of interest" description="Disordered" evidence="12">
    <location>
        <begin position="79"/>
        <end position="101"/>
    </location>
</feature>
<dbReference type="Proteomes" id="UP000002280">
    <property type="component" value="Chromosome 6"/>
</dbReference>
<evidence type="ECO:0000256" key="2">
    <source>
        <dbReference type="ARBA" id="ARBA00022604"/>
    </source>
</evidence>
<reference evidence="14" key="2">
    <citation type="submission" date="2025-08" db="UniProtKB">
        <authorList>
            <consortium name="Ensembl"/>
        </authorList>
    </citation>
    <scope>IDENTIFICATION</scope>
</reference>
<dbReference type="Ensembl" id="ENSMODT00000035798.2">
    <property type="protein sequence ID" value="ENSMODP00000034212.2"/>
    <property type="gene ID" value="ENSMODG00000002580.4"/>
</dbReference>
<sequence length="298" mass="33662">MAPKQAPKPEFQEGERVLCFHGPLLYEAKCLKVAREDKQVRYLIHYSGWNKNWDEWVPESRVLKYSEANLQRQRELQRANQEQQAAEGRGARGAAPGRRGASALQQKNVETLFQNIPRAELQVQIPAELKPLLVQDWELVTKQGRLVALPAAKNVDSILEDYVRHRKAHGGTGDHLEYAADEVAGGIRAYFNVMLGPQLLYERERPQHNRVLASHPDVPMSGLYGAPHLLRLFVRIGTALSYTPFDDKSLALLFGYLHDFLRYLASDPSAFFDVSDYKEAPEASQKAARTTETSQKAA</sequence>
<reference evidence="14 15" key="1">
    <citation type="journal article" date="2007" name="Nature">
        <title>Genome of the marsupial Monodelphis domestica reveals innovation in non-coding sequences.</title>
        <authorList>
            <person name="Mikkelsen T.S."/>
            <person name="Wakefield M.J."/>
            <person name="Aken B."/>
            <person name="Amemiya C.T."/>
            <person name="Chang J.L."/>
            <person name="Duke S."/>
            <person name="Garber M."/>
            <person name="Gentles A.J."/>
            <person name="Goodstadt L."/>
            <person name="Heger A."/>
            <person name="Jurka J."/>
            <person name="Kamal M."/>
            <person name="Mauceli E."/>
            <person name="Searle S.M."/>
            <person name="Sharpe T."/>
            <person name="Baker M.L."/>
            <person name="Batzer M.A."/>
            <person name="Benos P.V."/>
            <person name="Belov K."/>
            <person name="Clamp M."/>
            <person name="Cook A."/>
            <person name="Cuff J."/>
            <person name="Das R."/>
            <person name="Davidow L."/>
            <person name="Deakin J.E."/>
            <person name="Fazzari M.J."/>
            <person name="Glass J.L."/>
            <person name="Grabherr M."/>
            <person name="Greally J.M."/>
            <person name="Gu W."/>
            <person name="Hore T.A."/>
            <person name="Huttley G.A."/>
            <person name="Kleber M."/>
            <person name="Jirtle R.L."/>
            <person name="Koina E."/>
            <person name="Lee J.T."/>
            <person name="Mahony S."/>
            <person name="Marra M.A."/>
            <person name="Miller R.D."/>
            <person name="Nicholls R.D."/>
            <person name="Oda M."/>
            <person name="Papenfuss A.T."/>
            <person name="Parra Z.E."/>
            <person name="Pollock D.D."/>
            <person name="Ray D.A."/>
            <person name="Schein J.E."/>
            <person name="Speed T.P."/>
            <person name="Thompson K."/>
            <person name="VandeBerg J.L."/>
            <person name="Wade C.M."/>
            <person name="Walker J.A."/>
            <person name="Waters P.D."/>
            <person name="Webber C."/>
            <person name="Weidman J.R."/>
            <person name="Xie X."/>
            <person name="Zody M.C."/>
            <person name="Baldwin J."/>
            <person name="Abdouelleil A."/>
            <person name="Abdulkadir J."/>
            <person name="Abebe A."/>
            <person name="Abera B."/>
            <person name="Abreu J."/>
            <person name="Acer S.C."/>
            <person name="Aftuck L."/>
            <person name="Alexander A."/>
            <person name="An P."/>
            <person name="Anderson E."/>
            <person name="Anderson S."/>
            <person name="Arachi H."/>
            <person name="Azer M."/>
            <person name="Bachantsang P."/>
            <person name="Barry A."/>
            <person name="Bayul T."/>
            <person name="Berlin A."/>
            <person name="Bessette D."/>
            <person name="Bloom T."/>
            <person name="Bloom T."/>
            <person name="Boguslavskiy L."/>
            <person name="Bonnet C."/>
            <person name="Boukhgalter B."/>
            <person name="Bourzgui I."/>
            <person name="Brown A."/>
            <person name="Cahill P."/>
            <person name="Channer S."/>
            <person name="Cheshatsang Y."/>
            <person name="Chuda L."/>
            <person name="Citroen M."/>
            <person name="Collymore A."/>
            <person name="Cooke P."/>
            <person name="Costello M."/>
            <person name="D'Aco K."/>
            <person name="Daza R."/>
            <person name="De Haan G."/>
            <person name="DeGray S."/>
            <person name="DeMaso C."/>
            <person name="Dhargay N."/>
            <person name="Dooley K."/>
            <person name="Dooley E."/>
            <person name="Doricent M."/>
            <person name="Dorje P."/>
            <person name="Dorjee K."/>
            <person name="Dupes A."/>
            <person name="Elong R."/>
            <person name="Falk J."/>
            <person name="Farina A."/>
            <person name="Faro S."/>
            <person name="Ferguson D."/>
            <person name="Fisher S."/>
            <person name="Foley C.D."/>
            <person name="Franke A."/>
            <person name="Friedrich D."/>
            <person name="Gadbois L."/>
            <person name="Gearin G."/>
            <person name="Gearin C.R."/>
            <person name="Giannoukos G."/>
            <person name="Goode T."/>
            <person name="Graham J."/>
            <person name="Grandbois E."/>
            <person name="Grewal S."/>
            <person name="Gyaltsen K."/>
            <person name="Hafez N."/>
            <person name="Hagos B."/>
            <person name="Hall J."/>
            <person name="Henson C."/>
            <person name="Hollinger A."/>
            <person name="Honan T."/>
            <person name="Huard M.D."/>
            <person name="Hughes L."/>
            <person name="Hurhula B."/>
            <person name="Husby M.E."/>
            <person name="Kamat A."/>
            <person name="Kanga B."/>
            <person name="Kashin S."/>
            <person name="Khazanovich D."/>
            <person name="Kisner P."/>
            <person name="Lance K."/>
            <person name="Lara M."/>
            <person name="Lee W."/>
            <person name="Lennon N."/>
            <person name="Letendre F."/>
            <person name="LeVine R."/>
            <person name="Lipovsky A."/>
            <person name="Liu X."/>
            <person name="Liu J."/>
            <person name="Liu S."/>
            <person name="Lokyitsang T."/>
            <person name="Lokyitsang Y."/>
            <person name="Lubonja R."/>
            <person name="Lui A."/>
            <person name="MacDonald P."/>
            <person name="Magnisalis V."/>
            <person name="Maru K."/>
            <person name="Matthews C."/>
            <person name="McCusker W."/>
            <person name="McDonough S."/>
            <person name="Mehta T."/>
            <person name="Meldrim J."/>
            <person name="Meneus L."/>
            <person name="Mihai O."/>
            <person name="Mihalev A."/>
            <person name="Mihova T."/>
            <person name="Mittelman R."/>
            <person name="Mlenga V."/>
            <person name="Montmayeur A."/>
            <person name="Mulrain L."/>
            <person name="Navidi A."/>
            <person name="Naylor J."/>
            <person name="Negash T."/>
            <person name="Nguyen T."/>
            <person name="Nguyen N."/>
            <person name="Nicol R."/>
            <person name="Norbu C."/>
            <person name="Norbu N."/>
            <person name="Novod N."/>
            <person name="O'Neill B."/>
            <person name="Osman S."/>
            <person name="Markiewicz E."/>
            <person name="Oyono O.L."/>
            <person name="Patti C."/>
            <person name="Phunkhang P."/>
            <person name="Pierre F."/>
            <person name="Priest M."/>
            <person name="Raghuraman S."/>
            <person name="Rege F."/>
            <person name="Reyes R."/>
            <person name="Rise C."/>
            <person name="Rogov P."/>
            <person name="Ross K."/>
            <person name="Ryan E."/>
            <person name="Settipalli S."/>
            <person name="Shea T."/>
            <person name="Sherpa N."/>
            <person name="Shi L."/>
            <person name="Shih D."/>
            <person name="Sparrow T."/>
            <person name="Spaulding J."/>
            <person name="Stalker J."/>
            <person name="Stange-Thomann N."/>
            <person name="Stavropoulos S."/>
            <person name="Stone C."/>
            <person name="Strader C."/>
            <person name="Tesfaye S."/>
            <person name="Thomson T."/>
            <person name="Thoulutsang Y."/>
            <person name="Thoulutsang D."/>
            <person name="Topham K."/>
            <person name="Topping I."/>
            <person name="Tsamla T."/>
            <person name="Vassiliev H."/>
            <person name="Vo A."/>
            <person name="Wangchuk T."/>
            <person name="Wangdi T."/>
            <person name="Weiand M."/>
            <person name="Wilkinson J."/>
            <person name="Wilson A."/>
            <person name="Yadav S."/>
            <person name="Young G."/>
            <person name="Yu Q."/>
            <person name="Zembek L."/>
            <person name="Zhong D."/>
            <person name="Zimmer A."/>
            <person name="Zwirko Z."/>
            <person name="Jaffe D.B."/>
            <person name="Alvarez P."/>
            <person name="Brockman W."/>
            <person name="Butler J."/>
            <person name="Chin C."/>
            <person name="Gnerre S."/>
            <person name="MacCallum I."/>
            <person name="Graves J.A."/>
            <person name="Ponting C.P."/>
            <person name="Breen M."/>
            <person name="Samollow P.B."/>
            <person name="Lander E.S."/>
            <person name="Lindblad-Toh K."/>
        </authorList>
    </citation>
    <scope>NUCLEOTIDE SEQUENCE [LARGE SCALE GENOMIC DNA]</scope>
</reference>
<dbReference type="HOGENOM" id="CLU_039566_4_0_1"/>
<evidence type="ECO:0000256" key="10">
    <source>
        <dbReference type="ARBA" id="ARBA00023242"/>
    </source>
</evidence>
<dbReference type="AlphaFoldDB" id="F6Z8L4"/>
<name>F6Z8L4_MONDO</name>
<proteinExistence type="predicted"/>
<dbReference type="CDD" id="cd18983">
    <property type="entry name" value="CBD_MSL3_like"/>
    <property type="match status" value="1"/>
</dbReference>
<keyword evidence="10" id="KW-0539">Nucleus</keyword>
<evidence type="ECO:0000259" key="13">
    <source>
        <dbReference type="SMART" id="SM00298"/>
    </source>
</evidence>
<evidence type="ECO:0000313" key="15">
    <source>
        <dbReference type="Proteomes" id="UP000002280"/>
    </source>
</evidence>
<dbReference type="FunFam" id="1.10.274.30:FF:000001">
    <property type="entry name" value="Mortality factor 4-like protein 1"/>
    <property type="match status" value="1"/>
</dbReference>
<keyword evidence="6" id="KW-0805">Transcription regulation</keyword>
<evidence type="ECO:0000256" key="4">
    <source>
        <dbReference type="ARBA" id="ARBA00022853"/>
    </source>
</evidence>
<dbReference type="Pfam" id="PF05712">
    <property type="entry name" value="MRG"/>
    <property type="match status" value="1"/>
</dbReference>
<dbReference type="STRING" id="13616.ENSMODP00000034212"/>
<dbReference type="GO" id="GO:0035267">
    <property type="term" value="C:NuA4 histone acetyltransferase complex"/>
    <property type="evidence" value="ECO:0000318"/>
    <property type="project" value="GO_Central"/>
</dbReference>
<dbReference type="Bgee" id="ENSMODG00000002580">
    <property type="expression patterns" value="Expressed in testis and 9 other cell types or tissues"/>
</dbReference>
<dbReference type="InterPro" id="IPR026541">
    <property type="entry name" value="MRG_dom"/>
</dbReference>
<dbReference type="PROSITE" id="PS51640">
    <property type="entry name" value="MRG"/>
    <property type="match status" value="1"/>
</dbReference>
<comment type="subcellular location">
    <subcellularLocation>
        <location evidence="1">Nucleus</location>
    </subcellularLocation>
</comment>
<evidence type="ECO:0000313" key="14">
    <source>
        <dbReference type="Ensembl" id="ENSMODP00000034212.2"/>
    </source>
</evidence>
<dbReference type="PANTHER" id="PTHR10880:SF48">
    <property type="entry name" value="MORTALITY FACTOR 4 LIKE 2"/>
    <property type="match status" value="1"/>
</dbReference>
<dbReference type="GO" id="GO:0005634">
    <property type="term" value="C:nucleus"/>
    <property type="evidence" value="ECO:0007669"/>
    <property type="project" value="UniProtKB-SubCell"/>
</dbReference>
<dbReference type="InParanoid" id="F6Z8L4"/>
<dbReference type="Gene3D" id="2.30.30.140">
    <property type="match status" value="1"/>
</dbReference>
<dbReference type="SMART" id="SM00298">
    <property type="entry name" value="CHROMO"/>
    <property type="match status" value="1"/>
</dbReference>
<keyword evidence="7" id="KW-0804">Transcription</keyword>
<evidence type="ECO:0000256" key="3">
    <source>
        <dbReference type="ARBA" id="ARBA00022763"/>
    </source>
</evidence>
<evidence type="ECO:0000256" key="5">
    <source>
        <dbReference type="ARBA" id="ARBA00022990"/>
    </source>
</evidence>
<dbReference type="InterPro" id="IPR000953">
    <property type="entry name" value="Chromo/chromo_shadow_dom"/>
</dbReference>
<keyword evidence="3" id="KW-0227">DNA damage</keyword>
<keyword evidence="2" id="KW-0341">Growth regulation</keyword>
<dbReference type="FunFam" id="2.30.30.140:FF:000024">
    <property type="entry name" value="Mortality factor 4-like protein 1"/>
    <property type="match status" value="1"/>
</dbReference>
<feature type="domain" description="Chromo" evidence="13">
    <location>
        <begin position="10"/>
        <end position="78"/>
    </location>
</feature>
<accession>F6Z8L4</accession>
<dbReference type="GO" id="GO:0006310">
    <property type="term" value="P:DNA recombination"/>
    <property type="evidence" value="ECO:0007669"/>
    <property type="project" value="UniProtKB-KW"/>
</dbReference>
<dbReference type="Gene3D" id="1.10.274.30">
    <property type="entry name" value="MRG domain"/>
    <property type="match status" value="1"/>
</dbReference>
<keyword evidence="9" id="KW-0234">DNA repair</keyword>
<dbReference type="GO" id="GO:0006281">
    <property type="term" value="P:DNA repair"/>
    <property type="evidence" value="ECO:0007669"/>
    <property type="project" value="UniProtKB-KW"/>
</dbReference>
<evidence type="ECO:0000256" key="6">
    <source>
        <dbReference type="ARBA" id="ARBA00023015"/>
    </source>
</evidence>
<dbReference type="InterPro" id="IPR016197">
    <property type="entry name" value="Chromo-like_dom_sf"/>
</dbReference>
<dbReference type="PANTHER" id="PTHR10880">
    <property type="entry name" value="MORTALITY FACTOR 4-LIKE PROTEIN"/>
    <property type="match status" value="1"/>
</dbReference>
<dbReference type="GeneTree" id="ENSGT00950000182965"/>
<keyword evidence="15" id="KW-1185">Reference proteome</keyword>
<evidence type="ECO:0000256" key="8">
    <source>
        <dbReference type="ARBA" id="ARBA00023172"/>
    </source>
</evidence>
<dbReference type="SUPFAM" id="SSF54160">
    <property type="entry name" value="Chromo domain-like"/>
    <property type="match status" value="1"/>
</dbReference>
<dbReference type="InterPro" id="IPR008676">
    <property type="entry name" value="MRG"/>
</dbReference>